<evidence type="ECO:0000313" key="1">
    <source>
        <dbReference type="EMBL" id="HIW72359.1"/>
    </source>
</evidence>
<protein>
    <submittedName>
        <fullName evidence="1">Uncharacterized protein</fullName>
    </submittedName>
</protein>
<accession>A0A9D1U6E4</accession>
<proteinExistence type="predicted"/>
<sequence>MLDIYSYSRIVSAQLRESVRVSAQPIVPHDLKKIRIRPVASAKPDQDKPGKNVK</sequence>
<organism evidence="1 2">
    <name type="scientific">Candidatus Levilactobacillus faecigallinarum</name>
    <dbReference type="NCBI Taxonomy" id="2838638"/>
    <lineage>
        <taxon>Bacteria</taxon>
        <taxon>Bacillati</taxon>
        <taxon>Bacillota</taxon>
        <taxon>Bacilli</taxon>
        <taxon>Lactobacillales</taxon>
        <taxon>Lactobacillaceae</taxon>
        <taxon>Levilactobacillus</taxon>
    </lineage>
</organism>
<gene>
    <name evidence="1" type="ORF">H9875_07000</name>
</gene>
<dbReference type="AlphaFoldDB" id="A0A9D1U6E4"/>
<name>A0A9D1U6E4_9LACO</name>
<evidence type="ECO:0000313" key="2">
    <source>
        <dbReference type="Proteomes" id="UP000886822"/>
    </source>
</evidence>
<comment type="caution">
    <text evidence="1">The sequence shown here is derived from an EMBL/GenBank/DDBJ whole genome shotgun (WGS) entry which is preliminary data.</text>
</comment>
<reference evidence="1" key="1">
    <citation type="journal article" date="2021" name="PeerJ">
        <title>Extensive microbial diversity within the chicken gut microbiome revealed by metagenomics and culture.</title>
        <authorList>
            <person name="Gilroy R."/>
            <person name="Ravi A."/>
            <person name="Getino M."/>
            <person name="Pursley I."/>
            <person name="Horton D.L."/>
            <person name="Alikhan N.F."/>
            <person name="Baker D."/>
            <person name="Gharbi K."/>
            <person name="Hall N."/>
            <person name="Watson M."/>
            <person name="Adriaenssens E.M."/>
            <person name="Foster-Nyarko E."/>
            <person name="Jarju S."/>
            <person name="Secka A."/>
            <person name="Antonio M."/>
            <person name="Oren A."/>
            <person name="Chaudhuri R.R."/>
            <person name="La Ragione R."/>
            <person name="Hildebrand F."/>
            <person name="Pallen M.J."/>
        </authorList>
    </citation>
    <scope>NUCLEOTIDE SEQUENCE</scope>
    <source>
        <strain evidence="1">CHK173-259</strain>
    </source>
</reference>
<dbReference type="EMBL" id="DXGJ01000053">
    <property type="protein sequence ID" value="HIW72359.1"/>
    <property type="molecule type" value="Genomic_DNA"/>
</dbReference>
<reference evidence="1" key="2">
    <citation type="submission" date="2021-04" db="EMBL/GenBank/DDBJ databases">
        <authorList>
            <person name="Gilroy R."/>
        </authorList>
    </citation>
    <scope>NUCLEOTIDE SEQUENCE</scope>
    <source>
        <strain evidence="1">CHK173-259</strain>
    </source>
</reference>
<dbReference type="Proteomes" id="UP000886822">
    <property type="component" value="Unassembled WGS sequence"/>
</dbReference>